<dbReference type="PANTHER" id="PTHR31182:SF17">
    <property type="entry name" value="EEIG1_EHBP1 PROTEIN AMINO-TERMINAL DOMAIN PROTEIN"/>
    <property type="match status" value="1"/>
</dbReference>
<feature type="compositionally biased region" description="Polar residues" evidence="1">
    <location>
        <begin position="260"/>
        <end position="270"/>
    </location>
</feature>
<gene>
    <name evidence="2" type="ORF">DCAR_001511</name>
</gene>
<dbReference type="PANTHER" id="PTHR31182">
    <property type="entry name" value="C2 NT-TYPE DOMAIN-CONTAINING PROTEIN"/>
    <property type="match status" value="1"/>
</dbReference>
<organism evidence="2">
    <name type="scientific">Daucus carota subsp. sativus</name>
    <name type="common">Carrot</name>
    <dbReference type="NCBI Taxonomy" id="79200"/>
    <lineage>
        <taxon>Eukaryota</taxon>
        <taxon>Viridiplantae</taxon>
        <taxon>Streptophyta</taxon>
        <taxon>Embryophyta</taxon>
        <taxon>Tracheophyta</taxon>
        <taxon>Spermatophyta</taxon>
        <taxon>Magnoliopsida</taxon>
        <taxon>eudicotyledons</taxon>
        <taxon>Gunneridae</taxon>
        <taxon>Pentapetalae</taxon>
        <taxon>asterids</taxon>
        <taxon>campanulids</taxon>
        <taxon>Apiales</taxon>
        <taxon>Apiaceae</taxon>
        <taxon>Apioideae</taxon>
        <taxon>Scandiceae</taxon>
        <taxon>Daucinae</taxon>
        <taxon>Daucus</taxon>
        <taxon>Daucus sect. Daucus</taxon>
    </lineage>
</organism>
<feature type="compositionally biased region" description="Low complexity" evidence="1">
    <location>
        <begin position="210"/>
        <end position="222"/>
    </location>
</feature>
<evidence type="ECO:0000256" key="1">
    <source>
        <dbReference type="SAM" id="MobiDB-lite"/>
    </source>
</evidence>
<protein>
    <recommendedName>
        <fullName evidence="3">C2 NT-type domain-containing protein</fullName>
    </recommendedName>
</protein>
<name>A0A166GE25_DAUCS</name>
<dbReference type="AlphaFoldDB" id="A0A166GE25"/>
<reference evidence="2" key="1">
    <citation type="journal article" date="2016" name="Nat. Genet.">
        <title>A high-quality carrot genome assembly provides new insights into carotenoid accumulation and asterid genome evolution.</title>
        <authorList>
            <person name="Iorizzo M."/>
            <person name="Ellison S."/>
            <person name="Senalik D."/>
            <person name="Zeng P."/>
            <person name="Satapoomin P."/>
            <person name="Huang J."/>
            <person name="Bowman M."/>
            <person name="Iovene M."/>
            <person name="Sanseverino W."/>
            <person name="Cavagnaro P."/>
            <person name="Yildiz M."/>
            <person name="Macko-Podgorni A."/>
            <person name="Moranska E."/>
            <person name="Grzebelus E."/>
            <person name="Grzebelus D."/>
            <person name="Ashrafi H."/>
            <person name="Zheng Z."/>
            <person name="Cheng S."/>
            <person name="Spooner D."/>
            <person name="Van Deynze A."/>
            <person name="Simon P."/>
        </authorList>
    </citation>
    <scope>NUCLEOTIDE SEQUENCE [LARGE SCALE GENOMIC DNA]</scope>
    <source>
        <tissue evidence="2">Leaf</tissue>
    </source>
</reference>
<accession>A0A166GE25</accession>
<feature type="region of interest" description="Disordered" evidence="1">
    <location>
        <begin position="248"/>
        <end position="278"/>
    </location>
</feature>
<feature type="region of interest" description="Disordered" evidence="1">
    <location>
        <begin position="188"/>
        <end position="224"/>
    </location>
</feature>
<feature type="compositionally biased region" description="Basic and acidic residues" evidence="1">
    <location>
        <begin position="248"/>
        <end position="259"/>
    </location>
</feature>
<feature type="compositionally biased region" description="Polar residues" evidence="1">
    <location>
        <begin position="188"/>
        <end position="202"/>
    </location>
</feature>
<dbReference type="OMA" id="IWDEIKS"/>
<dbReference type="EMBL" id="LNRQ01000001">
    <property type="protein sequence ID" value="KZN08855.1"/>
    <property type="molecule type" value="Genomic_DNA"/>
</dbReference>
<evidence type="ECO:0000313" key="2">
    <source>
        <dbReference type="EMBL" id="KZN08855.1"/>
    </source>
</evidence>
<comment type="caution">
    <text evidence="2">The sequence shown here is derived from an EMBL/GenBank/DDBJ whole genome shotgun (WGS) entry which is preliminary data.</text>
</comment>
<feature type="region of interest" description="Disordered" evidence="1">
    <location>
        <begin position="572"/>
        <end position="596"/>
    </location>
</feature>
<sequence length="596" mass="67920">MMMVWSPWSLAATASSPKFRVRVRILKLEGLEDEFWREKMMMVGVNWRGEGKFVLPFSSRSRRHKEFSSERILKMGRSWLEWDDEEFENSTPISQGHKWDVSFSILYRDAKGKMVVAGKGCLNLAKSASEQEFPIERKIPINLRAAESPREATLSVLVSFAEIRHTQDARELIAPKIPRFSEEVINGRGQTRLTNQQNTRRAQSARFDSESLGSRLSLPGSGPQLDQAKKVPLFSWKRLKSKVERLSDNKLGKDGDRIQVDQQLTSSSTEENADDNGHFKQEFQSQTLSAGKWHEMDLVSRDGQTKLVVQVFLASFDQCSCKAAGESACTTLVAVISHWLFSNHDRMPTGTEFDSLIIDGSSEWRKLCDNEPIVNNFPDKHFDLETVLETGIRPVLISQEKSFVGFFSPEKFESLKGAMSFDEIWNEIGKTEEENQPRTYIVSWKDHFFVFKADNEAYYIIDTLGERLYEGCKQAFILKFDKSTLMLGRTGKENVHTEEITTCTDNFDSNDGDEVICKGKDCCREFIKIFLAAIPLRELELEEEKETVSYYSLHQRLQIEFNFITLSSLSSPSLSSQSSDATVSASSLFSNKNDSE</sequence>
<proteinExistence type="predicted"/>
<evidence type="ECO:0008006" key="3">
    <source>
        <dbReference type="Google" id="ProtNLM"/>
    </source>
</evidence>
<dbReference type="Gramene" id="KZN08855">
    <property type="protein sequence ID" value="KZN08855"/>
    <property type="gene ID" value="DCAR_001511"/>
</dbReference>
<feature type="compositionally biased region" description="Low complexity" evidence="1">
    <location>
        <begin position="572"/>
        <end position="590"/>
    </location>
</feature>
<dbReference type="STRING" id="79200.A0A166GE25"/>